<proteinExistence type="predicted"/>
<dbReference type="Gene3D" id="3.30.700.10">
    <property type="entry name" value="Glycoprotein, Type 4 Pilin"/>
    <property type="match status" value="1"/>
</dbReference>
<dbReference type="Pfam" id="PF07963">
    <property type="entry name" value="N_methyl"/>
    <property type="match status" value="1"/>
</dbReference>
<keyword evidence="2" id="KW-1185">Reference proteome</keyword>
<dbReference type="InterPro" id="IPR031982">
    <property type="entry name" value="PilE-like"/>
</dbReference>
<protein>
    <submittedName>
        <fullName evidence="1">Type IV pilin protein</fullName>
    </submittedName>
</protein>
<gene>
    <name evidence="1" type="ORF">ACFOPH_01630</name>
</gene>
<evidence type="ECO:0000313" key="1">
    <source>
        <dbReference type="EMBL" id="MFC3456954.1"/>
    </source>
</evidence>
<dbReference type="PROSITE" id="PS00409">
    <property type="entry name" value="PROKAR_NTER_METHYL"/>
    <property type="match status" value="1"/>
</dbReference>
<comment type="caution">
    <text evidence="1">The sequence shown here is derived from an EMBL/GenBank/DDBJ whole genome shotgun (WGS) entry which is preliminary data.</text>
</comment>
<accession>A0ABV7PCR8</accession>
<evidence type="ECO:0000313" key="2">
    <source>
        <dbReference type="Proteomes" id="UP001595665"/>
    </source>
</evidence>
<dbReference type="SUPFAM" id="SSF54523">
    <property type="entry name" value="Pili subunits"/>
    <property type="match status" value="1"/>
</dbReference>
<dbReference type="NCBIfam" id="TIGR02532">
    <property type="entry name" value="IV_pilin_GFxxxE"/>
    <property type="match status" value="1"/>
</dbReference>
<organism evidence="1 2">
    <name type="scientific">Massilia haematophila</name>
    <dbReference type="NCBI Taxonomy" id="457923"/>
    <lineage>
        <taxon>Bacteria</taxon>
        <taxon>Pseudomonadati</taxon>
        <taxon>Pseudomonadota</taxon>
        <taxon>Betaproteobacteria</taxon>
        <taxon>Burkholderiales</taxon>
        <taxon>Oxalobacteraceae</taxon>
        <taxon>Telluria group</taxon>
        <taxon>Massilia</taxon>
    </lineage>
</organism>
<dbReference type="InterPro" id="IPR012902">
    <property type="entry name" value="N_methyl_site"/>
</dbReference>
<dbReference type="InterPro" id="IPR045584">
    <property type="entry name" value="Pilin-like"/>
</dbReference>
<dbReference type="Proteomes" id="UP001595665">
    <property type="component" value="Unassembled WGS sequence"/>
</dbReference>
<dbReference type="EMBL" id="JBHRVV010000001">
    <property type="protein sequence ID" value="MFC3456954.1"/>
    <property type="molecule type" value="Genomic_DNA"/>
</dbReference>
<sequence length="146" mass="15748">MRRGSGFTLIEMMVVLAILSVLAALAYPGYAAHVAKMRRIEGQVALIDALQQQERHHALHHSYVAFSAAEPVEGLRWWSGSRALDSAYELEARACEGAELRDCVELVARPGTPNVDARYSDGECGTLTLSSTGEQGASGASTQCWP</sequence>
<reference evidence="2" key="1">
    <citation type="journal article" date="2019" name="Int. J. Syst. Evol. Microbiol.">
        <title>The Global Catalogue of Microorganisms (GCM) 10K type strain sequencing project: providing services to taxonomists for standard genome sequencing and annotation.</title>
        <authorList>
            <consortium name="The Broad Institute Genomics Platform"/>
            <consortium name="The Broad Institute Genome Sequencing Center for Infectious Disease"/>
            <person name="Wu L."/>
            <person name="Ma J."/>
        </authorList>
    </citation>
    <scope>NUCLEOTIDE SEQUENCE [LARGE SCALE GENOMIC DNA]</scope>
    <source>
        <strain evidence="2">CCM 7480</strain>
    </source>
</reference>
<dbReference type="Pfam" id="PF16732">
    <property type="entry name" value="ComP_DUS"/>
    <property type="match status" value="1"/>
</dbReference>
<dbReference type="RefSeq" id="WP_312553659.1">
    <property type="nucleotide sequence ID" value="NZ_JBHRVV010000001.1"/>
</dbReference>
<name>A0ABV7PCR8_9BURK</name>